<dbReference type="EMBL" id="CP059154">
    <property type="protein sequence ID" value="QLK25174.1"/>
    <property type="molecule type" value="Genomic_DNA"/>
</dbReference>
<feature type="transmembrane region" description="Helical" evidence="1">
    <location>
        <begin position="81"/>
        <end position="100"/>
    </location>
</feature>
<dbReference type="Proteomes" id="UP000510869">
    <property type="component" value="Chromosome"/>
</dbReference>
<proteinExistence type="predicted"/>
<dbReference type="RefSeq" id="WP_180840364.1">
    <property type="nucleotide sequence ID" value="NZ_CP059154.1"/>
</dbReference>
<feature type="transmembrane region" description="Helical" evidence="1">
    <location>
        <begin position="135"/>
        <end position="153"/>
    </location>
</feature>
<keyword evidence="3" id="KW-1185">Reference proteome</keyword>
<keyword evidence="1" id="KW-0472">Membrane</keyword>
<keyword evidence="1" id="KW-1133">Transmembrane helix</keyword>
<dbReference type="InterPro" id="IPR005325">
    <property type="entry name" value="DUF308_memb"/>
</dbReference>
<evidence type="ECO:0000313" key="3">
    <source>
        <dbReference type="Proteomes" id="UP000510869"/>
    </source>
</evidence>
<dbReference type="PANTHER" id="PTHR34989:SF1">
    <property type="entry name" value="PROTEIN HDED"/>
    <property type="match status" value="1"/>
</dbReference>
<feature type="transmembrane region" description="Helical" evidence="1">
    <location>
        <begin position="49"/>
        <end position="69"/>
    </location>
</feature>
<dbReference type="OrthoDB" id="163497at2157"/>
<keyword evidence="1" id="KW-0812">Transmembrane</keyword>
<dbReference type="GO" id="GO:0005886">
    <property type="term" value="C:plasma membrane"/>
    <property type="evidence" value="ECO:0007669"/>
    <property type="project" value="TreeGrafter"/>
</dbReference>
<dbReference type="InterPro" id="IPR052712">
    <property type="entry name" value="Acid_resist_chaperone_HdeD"/>
</dbReference>
<dbReference type="GeneID" id="56144315"/>
<sequence length="200" mass="19960">MNSITATTGDDEGYALENEWRPLAIAGGIVGLIGILAMAAPAITGLSVSIALGALLVVGGIVHGVHAFTARGRRGSIWQTALAAVSVLAGLVVLAAPAIALVTLTIALVAYLVIAGIAELATAVRMPASRGRTSIAVSGVIALVLAGLLWVGFPATAAWAIGLLVGVNLLVTGLSMVAVAMASRRPMDDVTPPATEPRGA</sequence>
<organism evidence="2 3">
    <name type="scientific">Natrinema zhouii</name>
    <dbReference type="NCBI Taxonomy" id="1710539"/>
    <lineage>
        <taxon>Archaea</taxon>
        <taxon>Methanobacteriati</taxon>
        <taxon>Methanobacteriota</taxon>
        <taxon>Stenosarchaea group</taxon>
        <taxon>Halobacteria</taxon>
        <taxon>Halobacteriales</taxon>
        <taxon>Natrialbaceae</taxon>
        <taxon>Natrinema</taxon>
    </lineage>
</organism>
<dbReference type="Pfam" id="PF03729">
    <property type="entry name" value="DUF308"/>
    <property type="match status" value="1"/>
</dbReference>
<dbReference type="KEGG" id="nay:HYG81_13880"/>
<name>A0A7D6CNK5_9EURY</name>
<evidence type="ECO:0000256" key="1">
    <source>
        <dbReference type="SAM" id="Phobius"/>
    </source>
</evidence>
<dbReference type="PANTHER" id="PTHR34989">
    <property type="entry name" value="PROTEIN HDED"/>
    <property type="match status" value="1"/>
</dbReference>
<reference evidence="2 3" key="1">
    <citation type="submission" date="2020-07" db="EMBL/GenBank/DDBJ databases">
        <title>Natrinema (YPL30) sp. nov. and Haloterrigena xxxxxx (YPL8) sp. nov., isolated from a salt mine.</title>
        <authorList>
            <person name="Cui H."/>
        </authorList>
    </citation>
    <scope>NUCLEOTIDE SEQUENCE [LARGE SCALE GENOMIC DNA]</scope>
    <source>
        <strain evidence="2 3">YPL13</strain>
    </source>
</reference>
<gene>
    <name evidence="2" type="ORF">HYG81_13880</name>
</gene>
<accession>A0A7D6CNK5</accession>
<feature type="transmembrane region" description="Helical" evidence="1">
    <location>
        <begin position="23"/>
        <end position="43"/>
    </location>
</feature>
<feature type="transmembrane region" description="Helical" evidence="1">
    <location>
        <begin position="159"/>
        <end position="182"/>
    </location>
</feature>
<evidence type="ECO:0000313" key="2">
    <source>
        <dbReference type="EMBL" id="QLK25174.1"/>
    </source>
</evidence>
<protein>
    <submittedName>
        <fullName evidence="2">HdeD family acid-resistance protein</fullName>
    </submittedName>
</protein>
<feature type="transmembrane region" description="Helical" evidence="1">
    <location>
        <begin position="106"/>
        <end position="123"/>
    </location>
</feature>
<dbReference type="AlphaFoldDB" id="A0A7D6CNK5"/>